<name>A0A8E2JUS5_9PEZI</name>
<dbReference type="Gene3D" id="2.60.120.1160">
    <property type="match status" value="1"/>
</dbReference>
<evidence type="ECO:0000256" key="1">
    <source>
        <dbReference type="SAM" id="SignalP"/>
    </source>
</evidence>
<dbReference type="InterPro" id="IPR041524">
    <property type="entry name" value="GH131_N"/>
</dbReference>
<dbReference type="PANTHER" id="PTHR34612">
    <property type="entry name" value="GH131_N DOMAIN-CONTAINING PROTEIN"/>
    <property type="match status" value="1"/>
</dbReference>
<dbReference type="EMBL" id="KV749234">
    <property type="protein sequence ID" value="OCL10475.1"/>
    <property type="molecule type" value="Genomic_DNA"/>
</dbReference>
<proteinExistence type="predicted"/>
<protein>
    <recommendedName>
        <fullName evidence="2">Glycoside hydrolase 131 catalytic N-terminal domain-containing protein</fullName>
    </recommendedName>
</protein>
<keyword evidence="1" id="KW-0732">Signal</keyword>
<dbReference type="PANTHER" id="PTHR34612:SF2">
    <property type="entry name" value="GLYCOSIDE HYDROLASE 131 CATALYTIC N-TERMINAL DOMAIN-CONTAINING PROTEIN"/>
    <property type="match status" value="1"/>
</dbReference>
<organism evidence="3 4">
    <name type="scientific">Glonium stellatum</name>
    <dbReference type="NCBI Taxonomy" id="574774"/>
    <lineage>
        <taxon>Eukaryota</taxon>
        <taxon>Fungi</taxon>
        <taxon>Dikarya</taxon>
        <taxon>Ascomycota</taxon>
        <taxon>Pezizomycotina</taxon>
        <taxon>Dothideomycetes</taxon>
        <taxon>Pleosporomycetidae</taxon>
        <taxon>Gloniales</taxon>
        <taxon>Gloniaceae</taxon>
        <taxon>Glonium</taxon>
    </lineage>
</organism>
<dbReference type="Pfam" id="PF18271">
    <property type="entry name" value="GH131_N"/>
    <property type="match status" value="1"/>
</dbReference>
<feature type="chain" id="PRO_5034992975" description="Glycoside hydrolase 131 catalytic N-terminal domain-containing protein" evidence="1">
    <location>
        <begin position="22"/>
        <end position="317"/>
    </location>
</feature>
<evidence type="ECO:0000313" key="3">
    <source>
        <dbReference type="EMBL" id="OCL10475.1"/>
    </source>
</evidence>
<sequence length="317" mass="35361">MFSYIPLINTFLPFLLTLVYAQDIKCPITFDGRIPKNATKALFSSSKSPFNPKYVLGQNVTWDQVITFPDVPPSRFDRLVGGKAVEIKINDSSVFASTSEGAETALRRAELLVNNNNPTVSGIKNWHLSVRTSPERPLNYSHEYVLAWHESQDFQADFWSLKTGTPMGSLANDTYNSPVANKSTKGNGRKELYIQGYKWANPVQTFFSTPFLEDTWHNFGIHLDYDNNLIQILYSTGDLPLQIVTPLSSTNLSGIPPTTLGETHFGLQKRPFGANLTSFLYHGTQEVGIHEGIVYGGIWQEDSKVTSCANCTGCYTK</sequence>
<dbReference type="OrthoDB" id="5283326at2759"/>
<dbReference type="Proteomes" id="UP000250140">
    <property type="component" value="Unassembled WGS sequence"/>
</dbReference>
<feature type="domain" description="Glycoside hydrolase 131 catalytic N-terminal" evidence="2">
    <location>
        <begin position="28"/>
        <end position="306"/>
    </location>
</feature>
<evidence type="ECO:0000259" key="2">
    <source>
        <dbReference type="Pfam" id="PF18271"/>
    </source>
</evidence>
<evidence type="ECO:0000313" key="4">
    <source>
        <dbReference type="Proteomes" id="UP000250140"/>
    </source>
</evidence>
<keyword evidence="4" id="KW-1185">Reference proteome</keyword>
<feature type="signal peptide" evidence="1">
    <location>
        <begin position="1"/>
        <end position="21"/>
    </location>
</feature>
<accession>A0A8E2JUS5</accession>
<dbReference type="AlphaFoldDB" id="A0A8E2JUS5"/>
<gene>
    <name evidence="3" type="ORF">AOQ84DRAFT_426968</name>
</gene>
<reference evidence="3 4" key="1">
    <citation type="journal article" date="2016" name="Nat. Commun.">
        <title>Ectomycorrhizal ecology is imprinted in the genome of the dominant symbiotic fungus Cenococcum geophilum.</title>
        <authorList>
            <consortium name="DOE Joint Genome Institute"/>
            <person name="Peter M."/>
            <person name="Kohler A."/>
            <person name="Ohm R.A."/>
            <person name="Kuo A."/>
            <person name="Krutzmann J."/>
            <person name="Morin E."/>
            <person name="Arend M."/>
            <person name="Barry K.W."/>
            <person name="Binder M."/>
            <person name="Choi C."/>
            <person name="Clum A."/>
            <person name="Copeland A."/>
            <person name="Grisel N."/>
            <person name="Haridas S."/>
            <person name="Kipfer T."/>
            <person name="LaButti K."/>
            <person name="Lindquist E."/>
            <person name="Lipzen A."/>
            <person name="Maire R."/>
            <person name="Meier B."/>
            <person name="Mihaltcheva S."/>
            <person name="Molinier V."/>
            <person name="Murat C."/>
            <person name="Poggeler S."/>
            <person name="Quandt C.A."/>
            <person name="Sperisen C."/>
            <person name="Tritt A."/>
            <person name="Tisserant E."/>
            <person name="Crous P.W."/>
            <person name="Henrissat B."/>
            <person name="Nehls U."/>
            <person name="Egli S."/>
            <person name="Spatafora J.W."/>
            <person name="Grigoriev I.V."/>
            <person name="Martin F.M."/>
        </authorList>
    </citation>
    <scope>NUCLEOTIDE SEQUENCE [LARGE SCALE GENOMIC DNA]</scope>
    <source>
        <strain evidence="3 4">CBS 207.34</strain>
    </source>
</reference>